<sequence>MTSGVGVGVGGGVGVDSGVGVGVGSGVGVGVGSGVGVGVGPRPIDESALLVPVPGENKDEENAHVPIKMAIIRIIKEILKIRCIMHHPYK</sequence>
<dbReference type="AlphaFoldDB" id="A0A5J4KCJ7"/>
<evidence type="ECO:0000313" key="1">
    <source>
        <dbReference type="EMBL" id="GER86488.1"/>
    </source>
</evidence>
<organism evidence="1 2">
    <name type="scientific">Dictyobacter vulcani</name>
    <dbReference type="NCBI Taxonomy" id="2607529"/>
    <lineage>
        <taxon>Bacteria</taxon>
        <taxon>Bacillati</taxon>
        <taxon>Chloroflexota</taxon>
        <taxon>Ktedonobacteria</taxon>
        <taxon>Ktedonobacterales</taxon>
        <taxon>Dictyobacteraceae</taxon>
        <taxon>Dictyobacter</taxon>
    </lineage>
</organism>
<proteinExistence type="predicted"/>
<dbReference type="Proteomes" id="UP000326912">
    <property type="component" value="Unassembled WGS sequence"/>
</dbReference>
<evidence type="ECO:0000313" key="2">
    <source>
        <dbReference type="Proteomes" id="UP000326912"/>
    </source>
</evidence>
<name>A0A5J4KCJ7_9CHLR</name>
<keyword evidence="2" id="KW-1185">Reference proteome</keyword>
<reference evidence="1 2" key="1">
    <citation type="submission" date="2019-10" db="EMBL/GenBank/DDBJ databases">
        <title>Dictyobacter vulcani sp. nov., within the class Ktedonobacteria, isolated from soil of volcanic Mt. Zao.</title>
        <authorList>
            <person name="Zheng Y."/>
            <person name="Wang C.M."/>
            <person name="Sakai Y."/>
            <person name="Abe K."/>
            <person name="Yokota A."/>
            <person name="Yabe S."/>
        </authorList>
    </citation>
    <scope>NUCLEOTIDE SEQUENCE [LARGE SCALE GENOMIC DNA]</scope>
    <source>
        <strain evidence="1 2">W12</strain>
    </source>
</reference>
<accession>A0A5J4KCJ7</accession>
<dbReference type="EMBL" id="BKZW01000001">
    <property type="protein sequence ID" value="GER86488.1"/>
    <property type="molecule type" value="Genomic_DNA"/>
</dbReference>
<protein>
    <submittedName>
        <fullName evidence="1">Uncharacterized protein</fullName>
    </submittedName>
</protein>
<comment type="caution">
    <text evidence="1">The sequence shown here is derived from an EMBL/GenBank/DDBJ whole genome shotgun (WGS) entry which is preliminary data.</text>
</comment>
<gene>
    <name evidence="1" type="ORF">KDW_06500</name>
</gene>